<keyword evidence="10 15" id="KW-0798">TonB box</keyword>
<evidence type="ECO:0000256" key="13">
    <source>
        <dbReference type="ARBA" id="ARBA00023237"/>
    </source>
</evidence>
<dbReference type="Gene3D" id="2.170.130.10">
    <property type="entry name" value="TonB-dependent receptor, plug domain"/>
    <property type="match status" value="1"/>
</dbReference>
<feature type="chain" id="PRO_5045105300" evidence="16">
    <location>
        <begin position="21"/>
        <end position="691"/>
    </location>
</feature>
<evidence type="ECO:0000259" key="18">
    <source>
        <dbReference type="Pfam" id="PF07715"/>
    </source>
</evidence>
<keyword evidence="7 16" id="KW-0732">Signal</keyword>
<dbReference type="Proteomes" id="UP001606210">
    <property type="component" value="Unassembled WGS sequence"/>
</dbReference>
<dbReference type="InterPro" id="IPR036942">
    <property type="entry name" value="Beta-barrel_TonB_sf"/>
</dbReference>
<dbReference type="PANTHER" id="PTHR32552:SF68">
    <property type="entry name" value="FERRICHROME OUTER MEMBRANE TRANSPORTER_PHAGE RECEPTOR"/>
    <property type="match status" value="1"/>
</dbReference>
<evidence type="ECO:0000256" key="4">
    <source>
        <dbReference type="ARBA" id="ARBA00022452"/>
    </source>
</evidence>
<evidence type="ECO:0000256" key="3">
    <source>
        <dbReference type="ARBA" id="ARBA00022448"/>
    </source>
</evidence>
<feature type="domain" description="TonB-dependent receptor plug" evidence="18">
    <location>
        <begin position="53"/>
        <end position="163"/>
    </location>
</feature>
<keyword evidence="11 14" id="KW-0472">Membrane</keyword>
<dbReference type="InterPro" id="IPR039426">
    <property type="entry name" value="TonB-dep_rcpt-like"/>
</dbReference>
<dbReference type="InterPro" id="IPR000531">
    <property type="entry name" value="Beta-barrel_TonB"/>
</dbReference>
<keyword evidence="4 14" id="KW-1134">Transmembrane beta strand</keyword>
<keyword evidence="6 14" id="KW-0812">Transmembrane</keyword>
<keyword evidence="13 14" id="KW-0998">Cell outer membrane</keyword>
<dbReference type="Pfam" id="PF00593">
    <property type="entry name" value="TonB_dep_Rec_b-barrel"/>
    <property type="match status" value="1"/>
</dbReference>
<protein>
    <submittedName>
        <fullName evidence="19">TonB-dependent receptor family protein</fullName>
    </submittedName>
</protein>
<reference evidence="19 20" key="1">
    <citation type="submission" date="2024-08" db="EMBL/GenBank/DDBJ databases">
        <authorList>
            <person name="Lu H."/>
        </authorList>
    </citation>
    <scope>NUCLEOTIDE SEQUENCE [LARGE SCALE GENOMIC DNA]</scope>
    <source>
        <strain evidence="19 20">LYH14W</strain>
    </source>
</reference>
<evidence type="ECO:0000256" key="10">
    <source>
        <dbReference type="ARBA" id="ARBA00023077"/>
    </source>
</evidence>
<name>A0ABW7F435_9BURK</name>
<evidence type="ECO:0000256" key="5">
    <source>
        <dbReference type="ARBA" id="ARBA00022496"/>
    </source>
</evidence>
<evidence type="ECO:0000313" key="19">
    <source>
        <dbReference type="EMBL" id="MFG6430420.1"/>
    </source>
</evidence>
<evidence type="ECO:0000256" key="9">
    <source>
        <dbReference type="ARBA" id="ARBA00023065"/>
    </source>
</evidence>
<evidence type="ECO:0000256" key="8">
    <source>
        <dbReference type="ARBA" id="ARBA00023004"/>
    </source>
</evidence>
<dbReference type="InterPro" id="IPR012910">
    <property type="entry name" value="Plug_dom"/>
</dbReference>
<keyword evidence="8" id="KW-0408">Iron</keyword>
<evidence type="ECO:0000256" key="12">
    <source>
        <dbReference type="ARBA" id="ARBA00023170"/>
    </source>
</evidence>
<dbReference type="CDD" id="cd01347">
    <property type="entry name" value="ligand_gated_channel"/>
    <property type="match status" value="1"/>
</dbReference>
<dbReference type="RefSeq" id="WP_394478680.1">
    <property type="nucleotide sequence ID" value="NZ_JBIGHV010000004.1"/>
</dbReference>
<feature type="signal peptide" evidence="16">
    <location>
        <begin position="1"/>
        <end position="20"/>
    </location>
</feature>
<keyword evidence="3 14" id="KW-0813">Transport</keyword>
<evidence type="ECO:0000256" key="11">
    <source>
        <dbReference type="ARBA" id="ARBA00023136"/>
    </source>
</evidence>
<comment type="similarity">
    <text evidence="2 14 15">Belongs to the TonB-dependent receptor family.</text>
</comment>
<evidence type="ECO:0000256" key="2">
    <source>
        <dbReference type="ARBA" id="ARBA00009810"/>
    </source>
</evidence>
<dbReference type="Gene3D" id="2.40.170.20">
    <property type="entry name" value="TonB-dependent receptor, beta-barrel domain"/>
    <property type="match status" value="1"/>
</dbReference>
<evidence type="ECO:0000256" key="7">
    <source>
        <dbReference type="ARBA" id="ARBA00022729"/>
    </source>
</evidence>
<feature type="domain" description="TonB-dependent receptor-like beta-barrel" evidence="17">
    <location>
        <begin position="216"/>
        <end position="653"/>
    </location>
</feature>
<dbReference type="PANTHER" id="PTHR32552">
    <property type="entry name" value="FERRICHROME IRON RECEPTOR-RELATED"/>
    <property type="match status" value="1"/>
</dbReference>
<keyword evidence="12 19" id="KW-0675">Receptor</keyword>
<sequence length="691" mass="74217">MHPISRALLSALVISPCAVAQSPTTPAGQLPAVLVTGKTTADPVGKVLAAEQAATPGAVTLVDGEDLRQRNVTSLADALRYVPGLWVASGSTGDSTFFSARGSNLDATNYDGNGIKLLVDGLPVTAADGNNHNRDVDPLSARYAVVARGANALTYGASTLGGAIDFITPTARDGAANEVLVNGGSHGQRQARATVGTVAGAFDGLLTVEGKRSDGYRDHQRQQRSGLYANAGVQLGDGVQTRFYATAIDNEQQLPGGLTRDEWQANPRQAQAAAAAGDYQYNVKTWRLANKTSWQIDADSSLTAGLSHERQQLFHPIVYAPPYFSLLIDTEQRNTGATLRYQRRAGAHDLLMGLNYGRMTVKGTNDSYTPGTWLQTPFTRVDNSADSLELFLMDRWQFAPGWTAVYGAQAVNASREIRNTSVPGGVLRNPKADYDSINPRAGLIRQLTPAVQLFANLSRLYEAPTTYELEDDARADGSTLKAMKGTVAEIGTRGSLTEGRHRWHWETALYWGKLSDEILSREKPGAPGTSLSMNAGGTVHAGVEALLGASLALDDAGTHRIEPLVNATLNHFKFKGDTVYGDRDLPAAPKYAVKGELLYRHASGFFAGPTFDIVGARWADFSNTYKVDSYTLWGLRAGLSGQRWEVYAEARNLADKAYVSLFSVQDKAAANAAILSPGEPRSFYVGARLKF</sequence>
<evidence type="ECO:0000256" key="1">
    <source>
        <dbReference type="ARBA" id="ARBA00004571"/>
    </source>
</evidence>
<proteinExistence type="inferred from homology"/>
<dbReference type="Pfam" id="PF07715">
    <property type="entry name" value="Plug"/>
    <property type="match status" value="1"/>
</dbReference>
<dbReference type="InterPro" id="IPR037066">
    <property type="entry name" value="Plug_dom_sf"/>
</dbReference>
<dbReference type="EMBL" id="JBIGHV010000004">
    <property type="protein sequence ID" value="MFG6430420.1"/>
    <property type="molecule type" value="Genomic_DNA"/>
</dbReference>
<evidence type="ECO:0000256" key="16">
    <source>
        <dbReference type="SAM" id="SignalP"/>
    </source>
</evidence>
<gene>
    <name evidence="19" type="ORF">ACG00Y_10870</name>
</gene>
<evidence type="ECO:0000256" key="14">
    <source>
        <dbReference type="PROSITE-ProRule" id="PRU01360"/>
    </source>
</evidence>
<evidence type="ECO:0000256" key="15">
    <source>
        <dbReference type="RuleBase" id="RU003357"/>
    </source>
</evidence>
<evidence type="ECO:0000256" key="6">
    <source>
        <dbReference type="ARBA" id="ARBA00022692"/>
    </source>
</evidence>
<keyword evidence="9" id="KW-0406">Ion transport</keyword>
<comment type="subcellular location">
    <subcellularLocation>
        <location evidence="1 14">Cell outer membrane</location>
        <topology evidence="1 14">Multi-pass membrane protein</topology>
    </subcellularLocation>
</comment>
<organism evidence="19 20">
    <name type="scientific">Pelomonas parva</name>
    <dbReference type="NCBI Taxonomy" id="3299032"/>
    <lineage>
        <taxon>Bacteria</taxon>
        <taxon>Pseudomonadati</taxon>
        <taxon>Pseudomonadota</taxon>
        <taxon>Betaproteobacteria</taxon>
        <taxon>Burkholderiales</taxon>
        <taxon>Sphaerotilaceae</taxon>
        <taxon>Roseateles</taxon>
    </lineage>
</organism>
<dbReference type="PROSITE" id="PS52016">
    <property type="entry name" value="TONB_DEPENDENT_REC_3"/>
    <property type="match status" value="1"/>
</dbReference>
<keyword evidence="20" id="KW-1185">Reference proteome</keyword>
<keyword evidence="5" id="KW-0410">Iron transport</keyword>
<comment type="caution">
    <text evidence="19">The sequence shown here is derived from an EMBL/GenBank/DDBJ whole genome shotgun (WGS) entry which is preliminary data.</text>
</comment>
<evidence type="ECO:0000313" key="20">
    <source>
        <dbReference type="Proteomes" id="UP001606210"/>
    </source>
</evidence>
<evidence type="ECO:0000259" key="17">
    <source>
        <dbReference type="Pfam" id="PF00593"/>
    </source>
</evidence>
<dbReference type="SUPFAM" id="SSF56935">
    <property type="entry name" value="Porins"/>
    <property type="match status" value="1"/>
</dbReference>
<accession>A0ABW7F435</accession>